<accession>A0A1H8DFI7</accession>
<keyword evidence="3" id="KW-0418">Kinase</keyword>
<keyword evidence="3" id="KW-0808">Transferase</keyword>
<dbReference type="GO" id="GO:0000155">
    <property type="term" value="F:phosphorelay sensor kinase activity"/>
    <property type="evidence" value="ECO:0007669"/>
    <property type="project" value="InterPro"/>
</dbReference>
<dbReference type="Proteomes" id="UP000198942">
    <property type="component" value="Unassembled WGS sequence"/>
</dbReference>
<keyword evidence="1" id="KW-0812">Transmembrane</keyword>
<dbReference type="InterPro" id="IPR050640">
    <property type="entry name" value="Bact_2-comp_sensor_kinase"/>
</dbReference>
<name>A0A1H8DFI7_9SPHI</name>
<dbReference type="PANTHER" id="PTHR34220">
    <property type="entry name" value="SENSOR HISTIDINE KINASE YPDA"/>
    <property type="match status" value="1"/>
</dbReference>
<feature type="transmembrane region" description="Helical" evidence="1">
    <location>
        <begin position="45"/>
        <end position="62"/>
    </location>
</feature>
<proteinExistence type="predicted"/>
<evidence type="ECO:0000256" key="1">
    <source>
        <dbReference type="SAM" id="Phobius"/>
    </source>
</evidence>
<dbReference type="InterPro" id="IPR010559">
    <property type="entry name" value="Sig_transdc_His_kin_internal"/>
</dbReference>
<reference evidence="4" key="1">
    <citation type="submission" date="2016-10" db="EMBL/GenBank/DDBJ databases">
        <authorList>
            <person name="Varghese N."/>
            <person name="Submissions S."/>
        </authorList>
    </citation>
    <scope>NUCLEOTIDE SEQUENCE [LARGE SCALE GENOMIC DNA]</scope>
    <source>
        <strain evidence="4">Gh-48</strain>
    </source>
</reference>
<dbReference type="STRING" id="551995.SAMN05192574_102306"/>
<dbReference type="PANTHER" id="PTHR34220:SF7">
    <property type="entry name" value="SENSOR HISTIDINE KINASE YPDA"/>
    <property type="match status" value="1"/>
</dbReference>
<feature type="domain" description="Signal transduction histidine kinase internal region" evidence="2">
    <location>
        <begin position="159"/>
        <end position="236"/>
    </location>
</feature>
<feature type="transmembrane region" description="Helical" evidence="1">
    <location>
        <begin position="83"/>
        <end position="103"/>
    </location>
</feature>
<evidence type="ECO:0000259" key="2">
    <source>
        <dbReference type="Pfam" id="PF06580"/>
    </source>
</evidence>
<dbReference type="Pfam" id="PF06580">
    <property type="entry name" value="His_kinase"/>
    <property type="match status" value="1"/>
</dbReference>
<keyword evidence="1" id="KW-0472">Membrane</keyword>
<evidence type="ECO:0000313" key="3">
    <source>
        <dbReference type="EMBL" id="SEN05257.1"/>
    </source>
</evidence>
<dbReference type="AlphaFoldDB" id="A0A1H8DFI7"/>
<sequence length="340" mass="39222">MDRTENRICWYSSLLIALMMNSPRLLALRENGIVARYWHFNLGEWSFQVLFNLVFCWLLFFLNLNSSSHFAIYRNQKKHGIYFLYNSVVVLICIIAGSAIQRICFGYKGPPGILGSGYFARFILSALLTGIIIKIILLMREAKIKELENQQLKSAYMVAELELLKEQMNPHFFFNSLSSLSGVIREDPEMAQKYLRELSTVFRYAITRPKANLVTVEAELSMLRSFAQLINLRLEGAFQLDIQVYEPYLVYKLPHLSLQPLLENAVKHNAATAMKPLKVVVDIQQEHLVISNNIWRIPQPESSNGIGLANLNERFKIMMQQEIEIIKTNELFMVKLPLKA</sequence>
<keyword evidence="4" id="KW-1185">Reference proteome</keyword>
<dbReference type="Gene3D" id="3.30.565.10">
    <property type="entry name" value="Histidine kinase-like ATPase, C-terminal domain"/>
    <property type="match status" value="1"/>
</dbReference>
<dbReference type="InterPro" id="IPR036890">
    <property type="entry name" value="HATPase_C_sf"/>
</dbReference>
<evidence type="ECO:0000313" key="4">
    <source>
        <dbReference type="Proteomes" id="UP000198942"/>
    </source>
</evidence>
<organism evidence="3 4">
    <name type="scientific">Mucilaginibacter gossypiicola</name>
    <dbReference type="NCBI Taxonomy" id="551995"/>
    <lineage>
        <taxon>Bacteria</taxon>
        <taxon>Pseudomonadati</taxon>
        <taxon>Bacteroidota</taxon>
        <taxon>Sphingobacteriia</taxon>
        <taxon>Sphingobacteriales</taxon>
        <taxon>Sphingobacteriaceae</taxon>
        <taxon>Mucilaginibacter</taxon>
    </lineage>
</organism>
<gene>
    <name evidence="3" type="ORF">SAMN05192574_102306</name>
</gene>
<dbReference type="OrthoDB" id="9809908at2"/>
<feature type="transmembrane region" description="Helical" evidence="1">
    <location>
        <begin position="118"/>
        <end position="137"/>
    </location>
</feature>
<dbReference type="EMBL" id="FOCL01000002">
    <property type="protein sequence ID" value="SEN05257.1"/>
    <property type="molecule type" value="Genomic_DNA"/>
</dbReference>
<dbReference type="RefSeq" id="WP_091209377.1">
    <property type="nucleotide sequence ID" value="NZ_FOCL01000002.1"/>
</dbReference>
<dbReference type="GO" id="GO:0016020">
    <property type="term" value="C:membrane"/>
    <property type="evidence" value="ECO:0007669"/>
    <property type="project" value="InterPro"/>
</dbReference>
<keyword evidence="1" id="KW-1133">Transmembrane helix</keyword>
<protein>
    <submittedName>
        <fullName evidence="3">Histidine kinase</fullName>
    </submittedName>
</protein>